<protein>
    <recommendedName>
        <fullName evidence="6">L-aspartate dehydrogenase</fullName>
        <ecNumber evidence="6">1.4.1.21</ecNumber>
    </recommendedName>
</protein>
<evidence type="ECO:0000256" key="3">
    <source>
        <dbReference type="ARBA" id="ARBA00022857"/>
    </source>
</evidence>
<keyword evidence="10" id="KW-1185">Reference proteome</keyword>
<evidence type="ECO:0000313" key="9">
    <source>
        <dbReference type="EMBL" id="SUJ11518.1"/>
    </source>
</evidence>
<evidence type="ECO:0000256" key="2">
    <source>
        <dbReference type="ARBA" id="ARBA00022642"/>
    </source>
</evidence>
<accession>A0A380C2K1</accession>
<dbReference type="EMBL" id="UGYZ01000002">
    <property type="protein sequence ID" value="SUJ11518.1"/>
    <property type="molecule type" value="Genomic_DNA"/>
</dbReference>
<name>A0A380C2K1_SPOPA</name>
<dbReference type="Pfam" id="PF03447">
    <property type="entry name" value="NAD_binding_3"/>
    <property type="match status" value="1"/>
</dbReference>
<dbReference type="SUPFAM" id="SSF51735">
    <property type="entry name" value="NAD(P)-binding Rossmann-fold domains"/>
    <property type="match status" value="1"/>
</dbReference>
<dbReference type="SUPFAM" id="SSF55347">
    <property type="entry name" value="Glyceraldehyde-3-phosphate dehydrogenase-like, C-terminal domain"/>
    <property type="match status" value="1"/>
</dbReference>
<sequence>MKIGIIGAGSIATFIMEETQQKQKDELTVKSLFVRNLKKYEQLAADYGVELFDDIDQFLDSGIDIVVEAANVAAAQQFVPKVLEKKEVIIISIGALADEAFLEEVRQVGKQYNHSIYLPSGAIGGIDAIQNANGLGELKSVLLTTRKPAHSFGENIVGEKVIFQGSAAEAIEKFPKNINVSIILSLAGIGVENTKVDIIADSTVTKNHHQIQAEGTFGSMTFQIENEPMPTNANTSMLAALSVLGTLKKLQTNIKIGL</sequence>
<feature type="active site" evidence="6">
    <location>
        <position position="209"/>
    </location>
</feature>
<dbReference type="NCBIfam" id="NF009828">
    <property type="entry name" value="PRK13303.1-3"/>
    <property type="match status" value="1"/>
</dbReference>
<dbReference type="PIRSF" id="PIRSF005227">
    <property type="entry name" value="Asp_dh_NAD_syn"/>
    <property type="match status" value="1"/>
</dbReference>
<feature type="domain" description="Aspartate dehydrogenase" evidence="7">
    <location>
        <begin position="159"/>
        <end position="244"/>
    </location>
</feature>
<dbReference type="RefSeq" id="WP_115362062.1">
    <property type="nucleotide sequence ID" value="NZ_CP038012.1"/>
</dbReference>
<dbReference type="InterPro" id="IPR036291">
    <property type="entry name" value="NAD(P)-bd_dom_sf"/>
</dbReference>
<evidence type="ECO:0000259" key="7">
    <source>
        <dbReference type="Pfam" id="PF01958"/>
    </source>
</evidence>
<dbReference type="NCBIfam" id="NF009829">
    <property type="entry name" value="PRK13303.1-4"/>
    <property type="match status" value="1"/>
</dbReference>
<dbReference type="Pfam" id="PF01958">
    <property type="entry name" value="Asp_DH_C"/>
    <property type="match status" value="1"/>
</dbReference>
<dbReference type="NCBIfam" id="TIGR03855">
    <property type="entry name" value="NAD_NadX"/>
    <property type="match status" value="1"/>
</dbReference>
<feature type="binding site" evidence="6">
    <location>
        <position position="179"/>
    </location>
    <ligand>
        <name>NAD(+)</name>
        <dbReference type="ChEBI" id="CHEBI:57540"/>
    </ligand>
</feature>
<dbReference type="InterPro" id="IPR011182">
    <property type="entry name" value="L-Asp_DH"/>
</dbReference>
<evidence type="ECO:0000256" key="1">
    <source>
        <dbReference type="ARBA" id="ARBA00008331"/>
    </source>
</evidence>
<feature type="binding site" evidence="6">
    <location>
        <position position="122"/>
    </location>
    <ligand>
        <name>NAD(+)</name>
        <dbReference type="ChEBI" id="CHEBI:57540"/>
    </ligand>
</feature>
<dbReference type="HAMAP" id="MF_01265">
    <property type="entry name" value="NadX"/>
    <property type="match status" value="1"/>
</dbReference>
<keyword evidence="2 6" id="KW-0662">Pyridine nucleotide biosynthesis</keyword>
<evidence type="ECO:0000259" key="8">
    <source>
        <dbReference type="Pfam" id="PF03447"/>
    </source>
</evidence>
<dbReference type="GO" id="GO:0033735">
    <property type="term" value="F:aspartate dehydrogenase [NAD(P)+] activity"/>
    <property type="evidence" value="ECO:0007669"/>
    <property type="project" value="UniProtKB-EC"/>
</dbReference>
<comment type="similarity">
    <text evidence="1 6">Belongs to the L-aspartate dehydrogenase family.</text>
</comment>
<evidence type="ECO:0000313" key="10">
    <source>
        <dbReference type="Proteomes" id="UP000254519"/>
    </source>
</evidence>
<dbReference type="PANTHER" id="PTHR31873:SF6">
    <property type="entry name" value="ASPARTATE DEHYDROGENASE DOMAIN-CONTAINING PROTEIN"/>
    <property type="match status" value="1"/>
</dbReference>
<comment type="catalytic activity">
    <reaction evidence="6">
        <text>L-aspartate + NAD(+) + H2O = oxaloacetate + NH4(+) + NADH + H(+)</text>
        <dbReference type="Rhea" id="RHEA:11788"/>
        <dbReference type="ChEBI" id="CHEBI:15377"/>
        <dbReference type="ChEBI" id="CHEBI:15378"/>
        <dbReference type="ChEBI" id="CHEBI:16452"/>
        <dbReference type="ChEBI" id="CHEBI:28938"/>
        <dbReference type="ChEBI" id="CHEBI:29991"/>
        <dbReference type="ChEBI" id="CHEBI:57540"/>
        <dbReference type="ChEBI" id="CHEBI:57945"/>
        <dbReference type="EC" id="1.4.1.21"/>
    </reaction>
</comment>
<feature type="domain" description="Aspartate/homoserine dehydrogenase NAD-binding" evidence="8">
    <location>
        <begin position="7"/>
        <end position="119"/>
    </location>
</feature>
<dbReference type="UniPathway" id="UPA00253">
    <property type="reaction ID" value="UER00456"/>
</dbReference>
<proteinExistence type="inferred from homology"/>
<organism evidence="9 10">
    <name type="scientific">Sporosarcina pasteurii</name>
    <name type="common">Bacillus pasteurii</name>
    <dbReference type="NCBI Taxonomy" id="1474"/>
    <lineage>
        <taxon>Bacteria</taxon>
        <taxon>Bacillati</taxon>
        <taxon>Bacillota</taxon>
        <taxon>Bacilli</taxon>
        <taxon>Bacillales</taxon>
        <taxon>Caryophanaceae</taxon>
        <taxon>Sporosarcina</taxon>
    </lineage>
</organism>
<keyword evidence="5 6" id="KW-0520">NAD</keyword>
<keyword evidence="4 6" id="KW-0560">Oxidoreductase</keyword>
<dbReference type="InterPro" id="IPR022487">
    <property type="entry name" value="Asp_DH_arc"/>
</dbReference>
<comment type="catalytic activity">
    <reaction evidence="6">
        <text>L-aspartate + NADP(+) + H2O = oxaloacetate + NH4(+) + NADPH + H(+)</text>
        <dbReference type="Rhea" id="RHEA:11784"/>
        <dbReference type="ChEBI" id="CHEBI:15377"/>
        <dbReference type="ChEBI" id="CHEBI:15378"/>
        <dbReference type="ChEBI" id="CHEBI:16452"/>
        <dbReference type="ChEBI" id="CHEBI:28938"/>
        <dbReference type="ChEBI" id="CHEBI:29991"/>
        <dbReference type="ChEBI" id="CHEBI:57783"/>
        <dbReference type="ChEBI" id="CHEBI:58349"/>
        <dbReference type="EC" id="1.4.1.21"/>
    </reaction>
</comment>
<reference evidence="9 10" key="1">
    <citation type="submission" date="2018-06" db="EMBL/GenBank/DDBJ databases">
        <authorList>
            <consortium name="Pathogen Informatics"/>
            <person name="Doyle S."/>
        </authorList>
    </citation>
    <scope>NUCLEOTIDE SEQUENCE [LARGE SCALE GENOMIC DNA]</scope>
    <source>
        <strain evidence="10">ATCC 11859 / DSM 33 / NCIB 8841 / NCTC 4822</strain>
    </source>
</reference>
<dbReference type="GO" id="GO:0009435">
    <property type="term" value="P:NAD+ biosynthetic process"/>
    <property type="evidence" value="ECO:0007669"/>
    <property type="project" value="UniProtKB-UniRule"/>
</dbReference>
<dbReference type="AlphaFoldDB" id="A0A380C2K1"/>
<keyword evidence="3 6" id="KW-0521">NADP</keyword>
<dbReference type="Gene3D" id="3.40.50.720">
    <property type="entry name" value="NAD(P)-binding Rossmann-like Domain"/>
    <property type="match status" value="1"/>
</dbReference>
<dbReference type="GO" id="GO:0050661">
    <property type="term" value="F:NADP binding"/>
    <property type="evidence" value="ECO:0007669"/>
    <property type="project" value="UniProtKB-UniRule"/>
</dbReference>
<dbReference type="GO" id="GO:0051287">
    <property type="term" value="F:NAD binding"/>
    <property type="evidence" value="ECO:0007669"/>
    <property type="project" value="UniProtKB-UniRule"/>
</dbReference>
<dbReference type="EC" id="1.4.1.21" evidence="6"/>
<evidence type="ECO:0000256" key="6">
    <source>
        <dbReference type="HAMAP-Rule" id="MF_01265"/>
    </source>
</evidence>
<dbReference type="InterPro" id="IPR005106">
    <property type="entry name" value="Asp/hSer_DH_NAD-bd"/>
</dbReference>
<comment type="function">
    <text evidence="6">Specifically catalyzes the NAD or NADP-dependent dehydrogenation of L-aspartate to iminoaspartate.</text>
</comment>
<dbReference type="PANTHER" id="PTHR31873">
    <property type="entry name" value="L-ASPARTATE DEHYDROGENASE-RELATED"/>
    <property type="match status" value="1"/>
</dbReference>
<dbReference type="InterPro" id="IPR002811">
    <property type="entry name" value="Asp_DH"/>
</dbReference>
<comment type="pathway">
    <text evidence="6">Cofactor biosynthesis; NAD(+) biosynthesis; iminoaspartate from L-aspartate (dehydrogenase route): step 1/1.</text>
</comment>
<gene>
    <name evidence="9" type="primary">nadX_2</name>
    <name evidence="6" type="synonym">nadX</name>
    <name evidence="9" type="ORF">NCTC4822_02145</name>
</gene>
<comment type="miscellaneous">
    <text evidence="6">The iminoaspartate product is unstable in aqueous solution and can decompose to oxaloacetate and ammonia.</text>
</comment>
<evidence type="ECO:0000256" key="4">
    <source>
        <dbReference type="ARBA" id="ARBA00023002"/>
    </source>
</evidence>
<dbReference type="Gene3D" id="3.30.360.10">
    <property type="entry name" value="Dihydrodipicolinate Reductase, domain 2"/>
    <property type="match status" value="1"/>
</dbReference>
<dbReference type="OrthoDB" id="1906017at2"/>
<dbReference type="GO" id="GO:0016639">
    <property type="term" value="F:oxidoreductase activity, acting on the CH-NH2 group of donors, NAD or NADP as acceptor"/>
    <property type="evidence" value="ECO:0007669"/>
    <property type="project" value="UniProtKB-UniRule"/>
</dbReference>
<evidence type="ECO:0000256" key="5">
    <source>
        <dbReference type="ARBA" id="ARBA00023027"/>
    </source>
</evidence>
<dbReference type="InterPro" id="IPR020626">
    <property type="entry name" value="Asp_DH_prok"/>
</dbReference>
<dbReference type="Proteomes" id="UP000254519">
    <property type="component" value="Unassembled WGS sequence"/>
</dbReference>